<accession>I4CF13</accession>
<dbReference type="HOGENOM" id="CLU_2972077_0_0_7"/>
<dbReference type="KEGG" id="dti:Desti_4392"/>
<evidence type="ECO:0000313" key="1">
    <source>
        <dbReference type="EMBL" id="AFM27024.1"/>
    </source>
</evidence>
<protein>
    <submittedName>
        <fullName evidence="2">Uncharacterized protein</fullName>
    </submittedName>
</protein>
<evidence type="ECO:0000313" key="2">
    <source>
        <dbReference type="EMBL" id="AFM28154.1"/>
    </source>
</evidence>
<proteinExistence type="predicted"/>
<dbReference type="Proteomes" id="UP000006055">
    <property type="component" value="Chromosome"/>
</dbReference>
<evidence type="ECO:0000313" key="3">
    <source>
        <dbReference type="Proteomes" id="UP000006055"/>
    </source>
</evidence>
<sequence length="58" mass="6718">MHLPFFLLTQYAPKPAVTEAQHVSGPEILVAMLAKSDKSARLSEHFYRLLWRFRHGSH</sequence>
<dbReference type="AlphaFoldDB" id="I4CF13"/>
<keyword evidence="3" id="KW-1185">Reference proteome</keyword>
<organism evidence="2 3">
    <name type="scientific">Desulfomonile tiedjei (strain ATCC 49306 / DSM 6799 / DCB-1)</name>
    <dbReference type="NCBI Taxonomy" id="706587"/>
    <lineage>
        <taxon>Bacteria</taxon>
        <taxon>Pseudomonadati</taxon>
        <taxon>Thermodesulfobacteriota</taxon>
        <taxon>Desulfomonilia</taxon>
        <taxon>Desulfomonilales</taxon>
        <taxon>Desulfomonilaceae</taxon>
        <taxon>Desulfomonile</taxon>
    </lineage>
</organism>
<dbReference type="EMBL" id="CP003360">
    <property type="protein sequence ID" value="AFM27024.1"/>
    <property type="molecule type" value="Genomic_DNA"/>
</dbReference>
<name>I4CF13_DESTA</name>
<dbReference type="KEGG" id="dti:Desti_5573"/>
<gene>
    <name evidence="1" type="ordered locus">Desti_4392</name>
    <name evidence="2" type="ordered locus">Desti_5573</name>
</gene>
<reference evidence="3" key="2">
    <citation type="submission" date="2012-06" db="EMBL/GenBank/DDBJ databases">
        <title>Complete sequence of chromosome of Desulfomonile tiedjei DSM 6799.</title>
        <authorList>
            <person name="Lucas S."/>
            <person name="Copeland A."/>
            <person name="Lapidus A."/>
            <person name="Glavina del Rio T."/>
            <person name="Dalin E."/>
            <person name="Tice H."/>
            <person name="Bruce D."/>
            <person name="Goodwin L."/>
            <person name="Pitluck S."/>
            <person name="Peters L."/>
            <person name="Ovchinnikova G."/>
            <person name="Zeytun A."/>
            <person name="Lu M."/>
            <person name="Kyrpides N."/>
            <person name="Mavromatis K."/>
            <person name="Ivanova N."/>
            <person name="Brettin T."/>
            <person name="Detter J.C."/>
            <person name="Han C."/>
            <person name="Larimer F."/>
            <person name="Land M."/>
            <person name="Hauser L."/>
            <person name="Markowitz V."/>
            <person name="Cheng J.-F."/>
            <person name="Hugenholtz P."/>
            <person name="Woyke T."/>
            <person name="Wu D."/>
            <person name="Spring S."/>
            <person name="Schroeder M."/>
            <person name="Brambilla E."/>
            <person name="Klenk H.-P."/>
            <person name="Eisen J.A."/>
        </authorList>
    </citation>
    <scope>NUCLEOTIDE SEQUENCE [LARGE SCALE GENOMIC DNA]</scope>
    <source>
        <strain evidence="3">ATCC 49306 / DSM 6799 / DCB-1</strain>
    </source>
</reference>
<reference evidence="2" key="1">
    <citation type="submission" date="2012-06" db="EMBL/GenBank/DDBJ databases">
        <title>Complete sequence of chromosome of Desulfomonile tiedjei DSM 6799.</title>
        <authorList>
            <consortium name="US DOE Joint Genome Institute (JGI-PGF)"/>
            <person name="Lucas S."/>
            <person name="Copeland A."/>
            <person name="Lapidus A."/>
            <person name="Glavina del Rio T."/>
            <person name="Dalin E."/>
            <person name="Tice H."/>
            <person name="Bruce D."/>
            <person name="Goodwin L."/>
            <person name="Pitluck S."/>
            <person name="Peters L."/>
            <person name="Ovchinnikova G."/>
            <person name="Zeytun A."/>
            <person name="Lu M."/>
            <person name="Kyrpides N."/>
            <person name="Mavromatis K."/>
            <person name="Ivanova N."/>
            <person name="Brettin T."/>
            <person name="Detter J.C."/>
            <person name="Han C."/>
            <person name="Larimer F."/>
            <person name="Land M."/>
            <person name="Hauser L."/>
            <person name="Markowitz V."/>
            <person name="Cheng J.-F."/>
            <person name="Hugenholtz P."/>
            <person name="Woyke T."/>
            <person name="Wu D."/>
            <person name="Spring S."/>
            <person name="Schroeder M."/>
            <person name="Brambilla E."/>
            <person name="Klenk H.-P."/>
            <person name="Eisen J.A."/>
        </authorList>
    </citation>
    <scope>NUCLEOTIDE SEQUENCE</scope>
    <source>
        <strain evidence="2">DSM 6799</strain>
    </source>
</reference>
<dbReference type="EMBL" id="CP003360">
    <property type="protein sequence ID" value="AFM28154.1"/>
    <property type="molecule type" value="Genomic_DNA"/>
</dbReference>